<accession>A0A392TQ28</accession>
<reference evidence="1 2" key="1">
    <citation type="journal article" date="2018" name="Front. Plant Sci.">
        <title>Red Clover (Trifolium pratense) and Zigzag Clover (T. medium) - A Picture of Genomic Similarities and Differences.</title>
        <authorList>
            <person name="Dluhosova J."/>
            <person name="Istvanek J."/>
            <person name="Nedelnik J."/>
            <person name="Repkova J."/>
        </authorList>
    </citation>
    <scope>NUCLEOTIDE SEQUENCE [LARGE SCALE GENOMIC DNA]</scope>
    <source>
        <strain evidence="2">cv. 10/8</strain>
        <tissue evidence="1">Leaf</tissue>
    </source>
</reference>
<feature type="non-terminal residue" evidence="1">
    <location>
        <position position="56"/>
    </location>
</feature>
<evidence type="ECO:0000313" key="2">
    <source>
        <dbReference type="Proteomes" id="UP000265520"/>
    </source>
</evidence>
<name>A0A392TQ28_9FABA</name>
<dbReference type="Proteomes" id="UP000265520">
    <property type="component" value="Unassembled WGS sequence"/>
</dbReference>
<proteinExistence type="predicted"/>
<dbReference type="AlphaFoldDB" id="A0A392TQ28"/>
<protein>
    <submittedName>
        <fullName evidence="1">Uncharacterized protein</fullName>
    </submittedName>
</protein>
<dbReference type="EMBL" id="LXQA010634037">
    <property type="protein sequence ID" value="MCI63273.1"/>
    <property type="molecule type" value="Genomic_DNA"/>
</dbReference>
<comment type="caution">
    <text evidence="1">The sequence shown here is derived from an EMBL/GenBank/DDBJ whole genome shotgun (WGS) entry which is preliminary data.</text>
</comment>
<organism evidence="1 2">
    <name type="scientific">Trifolium medium</name>
    <dbReference type="NCBI Taxonomy" id="97028"/>
    <lineage>
        <taxon>Eukaryota</taxon>
        <taxon>Viridiplantae</taxon>
        <taxon>Streptophyta</taxon>
        <taxon>Embryophyta</taxon>
        <taxon>Tracheophyta</taxon>
        <taxon>Spermatophyta</taxon>
        <taxon>Magnoliopsida</taxon>
        <taxon>eudicotyledons</taxon>
        <taxon>Gunneridae</taxon>
        <taxon>Pentapetalae</taxon>
        <taxon>rosids</taxon>
        <taxon>fabids</taxon>
        <taxon>Fabales</taxon>
        <taxon>Fabaceae</taxon>
        <taxon>Papilionoideae</taxon>
        <taxon>50 kb inversion clade</taxon>
        <taxon>NPAAA clade</taxon>
        <taxon>Hologalegina</taxon>
        <taxon>IRL clade</taxon>
        <taxon>Trifolieae</taxon>
        <taxon>Trifolium</taxon>
    </lineage>
</organism>
<sequence length="56" mass="6348">MELSQLIETEYARGDGLMEIVIAGSRNVLWFWISIHACNDRFPAMSVHNLYPPLAA</sequence>
<evidence type="ECO:0000313" key="1">
    <source>
        <dbReference type="EMBL" id="MCI63273.1"/>
    </source>
</evidence>
<keyword evidence="2" id="KW-1185">Reference proteome</keyword>